<evidence type="ECO:0000313" key="1">
    <source>
        <dbReference type="Proteomes" id="UP000887577"/>
    </source>
</evidence>
<protein>
    <submittedName>
        <fullName evidence="2">Uncharacterized protein</fullName>
    </submittedName>
</protein>
<organism evidence="1 2">
    <name type="scientific">Panagrolaimus superbus</name>
    <dbReference type="NCBI Taxonomy" id="310955"/>
    <lineage>
        <taxon>Eukaryota</taxon>
        <taxon>Metazoa</taxon>
        <taxon>Ecdysozoa</taxon>
        <taxon>Nematoda</taxon>
        <taxon>Chromadorea</taxon>
        <taxon>Rhabditida</taxon>
        <taxon>Tylenchina</taxon>
        <taxon>Panagrolaimomorpha</taxon>
        <taxon>Panagrolaimoidea</taxon>
        <taxon>Panagrolaimidae</taxon>
        <taxon>Panagrolaimus</taxon>
    </lineage>
</organism>
<reference evidence="2" key="1">
    <citation type="submission" date="2022-11" db="UniProtKB">
        <authorList>
            <consortium name="WormBaseParasite"/>
        </authorList>
    </citation>
    <scope>IDENTIFICATION</scope>
</reference>
<accession>A0A914Z1U1</accession>
<dbReference type="WBParaSite" id="PSU_v2.g667.t1">
    <property type="protein sequence ID" value="PSU_v2.g667.t1"/>
    <property type="gene ID" value="PSU_v2.g667"/>
</dbReference>
<keyword evidence="1" id="KW-1185">Reference proteome</keyword>
<dbReference type="Proteomes" id="UP000887577">
    <property type="component" value="Unplaced"/>
</dbReference>
<proteinExistence type="predicted"/>
<evidence type="ECO:0000313" key="2">
    <source>
        <dbReference type="WBParaSite" id="PSU_v2.g667.t1"/>
    </source>
</evidence>
<name>A0A914Z1U1_9BILA</name>
<dbReference type="AlphaFoldDB" id="A0A914Z1U1"/>
<sequence length="85" mass="9848">MTQQSTTKIHFWTFPFRAPETPSSVQNMKGVEWYLCMEADGGVTFKHRSVVERNDYLLAEMKSNEEFELTPGKTTFLETGFNNFS</sequence>